<dbReference type="Pfam" id="PF00078">
    <property type="entry name" value="RVT_1"/>
    <property type="match status" value="1"/>
</dbReference>
<evidence type="ECO:0000259" key="1">
    <source>
        <dbReference type="Pfam" id="PF00078"/>
    </source>
</evidence>
<dbReference type="PANTHER" id="PTHR46890:SF50">
    <property type="entry name" value="RNA-DIRECTED DNA POLYMERASE, EUKARYOTA, REVERSE TRANSCRIPTASE ZINC-BINDING DOMAIN PROTEIN-RELATED"/>
    <property type="match status" value="1"/>
</dbReference>
<organism evidence="2 3">
    <name type="scientific">Vitis vinifera</name>
    <name type="common">Grape</name>
    <dbReference type="NCBI Taxonomy" id="29760"/>
    <lineage>
        <taxon>Eukaryota</taxon>
        <taxon>Viridiplantae</taxon>
        <taxon>Streptophyta</taxon>
        <taxon>Embryophyta</taxon>
        <taxon>Tracheophyta</taxon>
        <taxon>Spermatophyta</taxon>
        <taxon>Magnoliopsida</taxon>
        <taxon>eudicotyledons</taxon>
        <taxon>Gunneridae</taxon>
        <taxon>Pentapetalae</taxon>
        <taxon>rosids</taxon>
        <taxon>Vitales</taxon>
        <taxon>Vitaceae</taxon>
        <taxon>Viteae</taxon>
        <taxon>Vitis</taxon>
    </lineage>
</organism>
<name>A0A438IU87_VITVI</name>
<gene>
    <name evidence="2" type="primary">YTX2_527</name>
    <name evidence="2" type="ORF">CK203_024589</name>
</gene>
<dbReference type="InterPro" id="IPR000477">
    <property type="entry name" value="RT_dom"/>
</dbReference>
<dbReference type="InterPro" id="IPR052343">
    <property type="entry name" value="Retrotransposon-Effector_Assoc"/>
</dbReference>
<feature type="domain" description="Reverse transcriptase" evidence="1">
    <location>
        <begin position="40"/>
        <end position="227"/>
    </location>
</feature>
<sequence length="360" mass="41646">MAFWQFCWDIVKFEVMIFFAEFHHLDLFKRSLNATFIVLIPKKGSIEDLRDFQPISLVGSLYKLLTKGMANRLKRVVGRVVSNSQHACMEGRQILDVVLIANETLDSRLKSSNKGVICKLDIEKAYAHVNWKFLLVVMEKMGFGAKCVSWMRWCISFVHYLILINGTPTGFFASSRVEKEVSHLLFVNDTLIFSDSNKEQLEALSWAFMWFEAINGLKINLDKSKLIPIIEITNIEDLASMLGCKVGSLPSTYWGLPLGVPFKSIHAWDVVEERFQRRLTLWKREVWRGRGGMIFRISIEGYLWKAIRCGWKGIYDNIGFRVGDGKKVKFWKDRWHGEEPLAVTFLELFSIAIDKEAWVD</sequence>
<evidence type="ECO:0000313" key="3">
    <source>
        <dbReference type="Proteomes" id="UP000288805"/>
    </source>
</evidence>
<evidence type="ECO:0000313" key="2">
    <source>
        <dbReference type="EMBL" id="RVX00287.1"/>
    </source>
</evidence>
<reference evidence="2 3" key="1">
    <citation type="journal article" date="2018" name="PLoS Genet.">
        <title>Population sequencing reveals clonal diversity and ancestral inbreeding in the grapevine cultivar Chardonnay.</title>
        <authorList>
            <person name="Roach M.J."/>
            <person name="Johnson D.L."/>
            <person name="Bohlmann J."/>
            <person name="van Vuuren H.J."/>
            <person name="Jones S.J."/>
            <person name="Pretorius I.S."/>
            <person name="Schmidt S.A."/>
            <person name="Borneman A.R."/>
        </authorList>
    </citation>
    <scope>NUCLEOTIDE SEQUENCE [LARGE SCALE GENOMIC DNA]</scope>
    <source>
        <strain evidence="3">cv. Chardonnay</strain>
        <tissue evidence="2">Leaf</tissue>
    </source>
</reference>
<comment type="caution">
    <text evidence="2">The sequence shown here is derived from an EMBL/GenBank/DDBJ whole genome shotgun (WGS) entry which is preliminary data.</text>
</comment>
<dbReference type="AlphaFoldDB" id="A0A438IU87"/>
<proteinExistence type="predicted"/>
<dbReference type="CDD" id="cd01650">
    <property type="entry name" value="RT_nLTR_like"/>
    <property type="match status" value="1"/>
</dbReference>
<dbReference type="PANTHER" id="PTHR46890">
    <property type="entry name" value="NON-LTR RETROLELEMENT REVERSE TRANSCRIPTASE-LIKE PROTEIN-RELATED"/>
    <property type="match status" value="1"/>
</dbReference>
<dbReference type="EMBL" id="QGNW01000082">
    <property type="protein sequence ID" value="RVX00287.1"/>
    <property type="molecule type" value="Genomic_DNA"/>
</dbReference>
<dbReference type="Proteomes" id="UP000288805">
    <property type="component" value="Unassembled WGS sequence"/>
</dbReference>
<protein>
    <submittedName>
        <fullName evidence="2">Transposon TX1 uncharacterized 149 kDa protein</fullName>
    </submittedName>
</protein>
<accession>A0A438IU87</accession>